<dbReference type="PANTHER" id="PTHR14969">
    <property type="entry name" value="SPHINGOSINE-1-PHOSPHATE PHOSPHOHYDROLASE"/>
    <property type="match status" value="1"/>
</dbReference>
<feature type="domain" description="Phosphatidic acid phosphatase type 2/haloperoxidase" evidence="2">
    <location>
        <begin position="123"/>
        <end position="240"/>
    </location>
</feature>
<dbReference type="InterPro" id="IPR036938">
    <property type="entry name" value="PAP2/HPO_sf"/>
</dbReference>
<reference evidence="3" key="1">
    <citation type="submission" date="2022-12" db="EMBL/GenBank/DDBJ databases">
        <title>New Phytohabitans aurantiacus sp. RD004123 nov., an actinomycete isolated from soil.</title>
        <authorList>
            <person name="Triningsih D.W."/>
            <person name="Harunari E."/>
            <person name="Igarashi Y."/>
        </authorList>
    </citation>
    <scope>NUCLEOTIDE SEQUENCE</scope>
    <source>
        <strain evidence="3">RD004123</strain>
    </source>
</reference>
<keyword evidence="1" id="KW-0812">Transmembrane</keyword>
<evidence type="ECO:0000259" key="2">
    <source>
        <dbReference type="Pfam" id="PF01569"/>
    </source>
</evidence>
<dbReference type="Gene3D" id="1.20.144.10">
    <property type="entry name" value="Phosphatidic acid phosphatase type 2/haloperoxidase"/>
    <property type="match status" value="1"/>
</dbReference>
<evidence type="ECO:0000256" key="1">
    <source>
        <dbReference type="SAM" id="Phobius"/>
    </source>
</evidence>
<dbReference type="SUPFAM" id="SSF48317">
    <property type="entry name" value="Acid phosphatase/Vanadium-dependent haloperoxidase"/>
    <property type="match status" value="1"/>
</dbReference>
<sequence length="247" mass="26605">MLVQEPLELGPKRLVDDVFGGRRRHAGHVRKHSKIAAQEQTDTAWWVVAVSAAAFAALTAALAAGAFLDIDIAVRDWCDTHRPEPLRLAAKAAYFLGSANLIAPALLALAVPIAVRDRTPGPVLRVLVTAAASYVVVVPLKILTDRSAPHAPWHDAVEIFANDAGWSYPSGHVVNTVIWYPVLVLLLERLRRRPLSARVRYGILVSPVVIVFVAVTYLGFHWLTDCVAGLLLGLALSPVISSGRGSG</sequence>
<comment type="caution">
    <text evidence="3">The sequence shown here is derived from an EMBL/GenBank/DDBJ whole genome shotgun (WGS) entry which is preliminary data.</text>
</comment>
<keyword evidence="1" id="KW-0472">Membrane</keyword>
<organism evidence="3 4">
    <name type="scientific">Phytohabitans aurantiacus</name>
    <dbReference type="NCBI Taxonomy" id="3016789"/>
    <lineage>
        <taxon>Bacteria</taxon>
        <taxon>Bacillati</taxon>
        <taxon>Actinomycetota</taxon>
        <taxon>Actinomycetes</taxon>
        <taxon>Micromonosporales</taxon>
        <taxon>Micromonosporaceae</taxon>
    </lineage>
</organism>
<feature type="transmembrane region" description="Helical" evidence="1">
    <location>
        <begin position="164"/>
        <end position="187"/>
    </location>
</feature>
<keyword evidence="1" id="KW-1133">Transmembrane helix</keyword>
<accession>A0ABQ5QPT5</accession>
<evidence type="ECO:0000313" key="4">
    <source>
        <dbReference type="Proteomes" id="UP001144280"/>
    </source>
</evidence>
<name>A0ABQ5QPT5_9ACTN</name>
<feature type="transmembrane region" description="Helical" evidence="1">
    <location>
        <begin position="44"/>
        <end position="68"/>
    </location>
</feature>
<dbReference type="InterPro" id="IPR000326">
    <property type="entry name" value="PAP2/HPO"/>
</dbReference>
<feature type="transmembrane region" description="Helical" evidence="1">
    <location>
        <begin position="88"/>
        <end position="111"/>
    </location>
</feature>
<protein>
    <recommendedName>
        <fullName evidence="2">Phosphatidic acid phosphatase type 2/haloperoxidase domain-containing protein</fullName>
    </recommendedName>
</protein>
<dbReference type="PANTHER" id="PTHR14969:SF13">
    <property type="entry name" value="AT30094P"/>
    <property type="match status" value="1"/>
</dbReference>
<keyword evidence="4" id="KW-1185">Reference proteome</keyword>
<dbReference type="EMBL" id="BSDI01000007">
    <property type="protein sequence ID" value="GLH96244.1"/>
    <property type="molecule type" value="Genomic_DNA"/>
</dbReference>
<proteinExistence type="predicted"/>
<evidence type="ECO:0000313" key="3">
    <source>
        <dbReference type="EMBL" id="GLH96244.1"/>
    </source>
</evidence>
<feature type="transmembrane region" description="Helical" evidence="1">
    <location>
        <begin position="199"/>
        <end position="220"/>
    </location>
</feature>
<dbReference type="Proteomes" id="UP001144280">
    <property type="component" value="Unassembled WGS sequence"/>
</dbReference>
<gene>
    <name evidence="3" type="ORF">Pa4123_15180</name>
</gene>
<dbReference type="Pfam" id="PF01569">
    <property type="entry name" value="PAP2"/>
    <property type="match status" value="1"/>
</dbReference>
<feature type="transmembrane region" description="Helical" evidence="1">
    <location>
        <begin position="123"/>
        <end position="144"/>
    </location>
</feature>